<feature type="coiled-coil region" evidence="1">
    <location>
        <begin position="38"/>
        <end position="72"/>
    </location>
</feature>
<dbReference type="EMBL" id="CAJNIZ010004313">
    <property type="protein sequence ID" value="CAE7231347.1"/>
    <property type="molecule type" value="Genomic_DNA"/>
</dbReference>
<sequence>EELEKLAVRQRAAADIIQQNQVDISWLRDGATFQGSRCLSEVQRKAEIEEKLEDLQQRVEDLARQAKTEQLRSIMLR</sequence>
<name>A0A812KWJ4_SYMPI</name>
<comment type="caution">
    <text evidence="2">The sequence shown here is derived from an EMBL/GenBank/DDBJ whole genome shotgun (WGS) entry which is preliminary data.</text>
</comment>
<reference evidence="2" key="1">
    <citation type="submission" date="2021-02" db="EMBL/GenBank/DDBJ databases">
        <authorList>
            <person name="Dougan E. K."/>
            <person name="Rhodes N."/>
            <person name="Thang M."/>
            <person name="Chan C."/>
        </authorList>
    </citation>
    <scope>NUCLEOTIDE SEQUENCE</scope>
</reference>
<keyword evidence="1" id="KW-0175">Coiled coil</keyword>
<gene>
    <name evidence="2" type="ORF">SPIL2461_LOCUS3540</name>
</gene>
<proteinExistence type="predicted"/>
<evidence type="ECO:0000256" key="1">
    <source>
        <dbReference type="SAM" id="Coils"/>
    </source>
</evidence>
<feature type="non-terminal residue" evidence="2">
    <location>
        <position position="1"/>
    </location>
</feature>
<keyword evidence="3" id="KW-1185">Reference proteome</keyword>
<protein>
    <submittedName>
        <fullName evidence="2">Uncharacterized protein</fullName>
    </submittedName>
</protein>
<dbReference type="Proteomes" id="UP000649617">
    <property type="component" value="Unassembled WGS sequence"/>
</dbReference>
<dbReference type="AlphaFoldDB" id="A0A812KWJ4"/>
<organism evidence="2 3">
    <name type="scientific">Symbiodinium pilosum</name>
    <name type="common">Dinoflagellate</name>
    <dbReference type="NCBI Taxonomy" id="2952"/>
    <lineage>
        <taxon>Eukaryota</taxon>
        <taxon>Sar</taxon>
        <taxon>Alveolata</taxon>
        <taxon>Dinophyceae</taxon>
        <taxon>Suessiales</taxon>
        <taxon>Symbiodiniaceae</taxon>
        <taxon>Symbiodinium</taxon>
    </lineage>
</organism>
<evidence type="ECO:0000313" key="2">
    <source>
        <dbReference type="EMBL" id="CAE7231347.1"/>
    </source>
</evidence>
<feature type="non-terminal residue" evidence="2">
    <location>
        <position position="77"/>
    </location>
</feature>
<evidence type="ECO:0000313" key="3">
    <source>
        <dbReference type="Proteomes" id="UP000649617"/>
    </source>
</evidence>
<accession>A0A812KWJ4</accession>